<evidence type="ECO:0000313" key="6">
    <source>
        <dbReference type="EMBL" id="TDC12239.1"/>
    </source>
</evidence>
<dbReference type="PANTHER" id="PTHR30055">
    <property type="entry name" value="HTH-TYPE TRANSCRIPTIONAL REGULATOR RUTR"/>
    <property type="match status" value="1"/>
</dbReference>
<dbReference type="PROSITE" id="PS50977">
    <property type="entry name" value="HTH_TETR_2"/>
    <property type="match status" value="1"/>
</dbReference>
<dbReference type="PANTHER" id="PTHR30055:SF234">
    <property type="entry name" value="HTH-TYPE TRANSCRIPTIONAL REGULATOR BETI"/>
    <property type="match status" value="1"/>
</dbReference>
<evidence type="ECO:0000256" key="3">
    <source>
        <dbReference type="ARBA" id="ARBA00023163"/>
    </source>
</evidence>
<keyword evidence="7" id="KW-1185">Reference proteome</keyword>
<keyword evidence="2 4" id="KW-0238">DNA-binding</keyword>
<protein>
    <submittedName>
        <fullName evidence="6">TetR/AcrR family transcriptional regulator</fullName>
    </submittedName>
</protein>
<evidence type="ECO:0000256" key="2">
    <source>
        <dbReference type="ARBA" id="ARBA00023125"/>
    </source>
</evidence>
<dbReference type="GO" id="GO:0003700">
    <property type="term" value="F:DNA-binding transcription factor activity"/>
    <property type="evidence" value="ECO:0007669"/>
    <property type="project" value="TreeGrafter"/>
</dbReference>
<dbReference type="GO" id="GO:0000976">
    <property type="term" value="F:transcription cis-regulatory region binding"/>
    <property type="evidence" value="ECO:0007669"/>
    <property type="project" value="TreeGrafter"/>
</dbReference>
<dbReference type="InterPro" id="IPR001647">
    <property type="entry name" value="HTH_TetR"/>
</dbReference>
<dbReference type="AlphaFoldDB" id="A0A4R4NSA5"/>
<organism evidence="6 7">
    <name type="scientific">Actinomadura bangladeshensis</name>
    <dbReference type="NCBI Taxonomy" id="453573"/>
    <lineage>
        <taxon>Bacteria</taxon>
        <taxon>Bacillati</taxon>
        <taxon>Actinomycetota</taxon>
        <taxon>Actinomycetes</taxon>
        <taxon>Streptosporangiales</taxon>
        <taxon>Thermomonosporaceae</taxon>
        <taxon>Actinomadura</taxon>
    </lineage>
</organism>
<feature type="domain" description="HTH tetR-type" evidence="5">
    <location>
        <begin position="48"/>
        <end position="110"/>
    </location>
</feature>
<feature type="DNA-binding region" description="H-T-H motif" evidence="4">
    <location>
        <begin position="73"/>
        <end position="92"/>
    </location>
</feature>
<reference evidence="6 7" key="1">
    <citation type="submission" date="2019-03" db="EMBL/GenBank/DDBJ databases">
        <title>Draft genome sequences of novel Actinobacteria.</title>
        <authorList>
            <person name="Sahin N."/>
            <person name="Ay H."/>
            <person name="Saygin H."/>
        </authorList>
    </citation>
    <scope>NUCLEOTIDE SEQUENCE [LARGE SCALE GENOMIC DNA]</scope>
    <source>
        <strain evidence="6 7">DSM 45347</strain>
    </source>
</reference>
<accession>A0A4R4NSA5</accession>
<keyword evidence="3" id="KW-0804">Transcription</keyword>
<dbReference type="Gene3D" id="1.10.357.10">
    <property type="entry name" value="Tetracycline Repressor, domain 2"/>
    <property type="match status" value="1"/>
</dbReference>
<dbReference type="InterPro" id="IPR009057">
    <property type="entry name" value="Homeodomain-like_sf"/>
</dbReference>
<evidence type="ECO:0000256" key="4">
    <source>
        <dbReference type="PROSITE-ProRule" id="PRU00335"/>
    </source>
</evidence>
<dbReference type="InterPro" id="IPR050109">
    <property type="entry name" value="HTH-type_TetR-like_transc_reg"/>
</dbReference>
<dbReference type="SUPFAM" id="SSF46689">
    <property type="entry name" value="Homeodomain-like"/>
    <property type="match status" value="1"/>
</dbReference>
<dbReference type="OrthoDB" id="3627020at2"/>
<evidence type="ECO:0000256" key="1">
    <source>
        <dbReference type="ARBA" id="ARBA00023015"/>
    </source>
</evidence>
<dbReference type="EMBL" id="SMJW01000138">
    <property type="protein sequence ID" value="TDC12239.1"/>
    <property type="molecule type" value="Genomic_DNA"/>
</dbReference>
<dbReference type="Pfam" id="PF00440">
    <property type="entry name" value="TetR_N"/>
    <property type="match status" value="1"/>
</dbReference>
<keyword evidence="1" id="KW-0805">Transcription regulation</keyword>
<sequence>MPRRRRFGGNGRTRRASLPWRGPFRGLLPSSVQEPSCIRKNYLASVASPTRERILDAALELIQQQGFGGTTVTDIEELAGLSPGSGSFYRHFRSKEEVFREVFERELARARRRREEFERGPVADPREALTRRLVQQLEYLTQVRPLMNLLAREHGRFPDLTRRVRSLLVDQGIAEEAEHLARDLPAGPGRDDPHALLAVVVSALTGYELSRGFFGRPPADIAPDRFAAALAALITDPRR</sequence>
<gene>
    <name evidence="6" type="ORF">E1284_24595</name>
</gene>
<comment type="caution">
    <text evidence="6">The sequence shown here is derived from an EMBL/GenBank/DDBJ whole genome shotgun (WGS) entry which is preliminary data.</text>
</comment>
<name>A0A4R4NSA5_9ACTN</name>
<proteinExistence type="predicted"/>
<evidence type="ECO:0000313" key="7">
    <source>
        <dbReference type="Proteomes" id="UP000295431"/>
    </source>
</evidence>
<dbReference type="Proteomes" id="UP000295431">
    <property type="component" value="Unassembled WGS sequence"/>
</dbReference>
<evidence type="ECO:0000259" key="5">
    <source>
        <dbReference type="PROSITE" id="PS50977"/>
    </source>
</evidence>